<protein>
    <submittedName>
        <fullName evidence="1">Uncharacterized protein</fullName>
    </submittedName>
</protein>
<name>A0A9X9LIX1_GULGU</name>
<reference evidence="1 2" key="1">
    <citation type="submission" date="2018-10" db="EMBL/GenBank/DDBJ databases">
        <authorList>
            <person name="Ekblom R."/>
            <person name="Jareborg N."/>
        </authorList>
    </citation>
    <scope>NUCLEOTIDE SEQUENCE [LARGE SCALE GENOMIC DNA]</scope>
    <source>
        <tissue evidence="1">Muscle</tissue>
    </source>
</reference>
<evidence type="ECO:0000313" key="1">
    <source>
        <dbReference type="EMBL" id="VCW69364.1"/>
    </source>
</evidence>
<comment type="caution">
    <text evidence="1">The sequence shown here is derived from an EMBL/GenBank/DDBJ whole genome shotgun (WGS) entry which is preliminary data.</text>
</comment>
<sequence length="59" mass="6527">MAIGSLLNWRIRELGPDRTEWKPMGAEEVEATLVQLGSETDQRGCGDLRLCVEPTQGRG</sequence>
<organism evidence="1 2">
    <name type="scientific">Gulo gulo</name>
    <name type="common">Wolverine</name>
    <name type="synonym">Gluton</name>
    <dbReference type="NCBI Taxonomy" id="48420"/>
    <lineage>
        <taxon>Eukaryota</taxon>
        <taxon>Metazoa</taxon>
        <taxon>Chordata</taxon>
        <taxon>Craniata</taxon>
        <taxon>Vertebrata</taxon>
        <taxon>Euteleostomi</taxon>
        <taxon>Mammalia</taxon>
        <taxon>Eutheria</taxon>
        <taxon>Laurasiatheria</taxon>
        <taxon>Carnivora</taxon>
        <taxon>Caniformia</taxon>
        <taxon>Musteloidea</taxon>
        <taxon>Mustelidae</taxon>
        <taxon>Guloninae</taxon>
        <taxon>Gulo</taxon>
    </lineage>
</organism>
<dbReference type="AlphaFoldDB" id="A0A9X9LIX1"/>
<evidence type="ECO:0000313" key="2">
    <source>
        <dbReference type="Proteomes" id="UP000269945"/>
    </source>
</evidence>
<dbReference type="Proteomes" id="UP000269945">
    <property type="component" value="Unassembled WGS sequence"/>
</dbReference>
<accession>A0A9X9LIX1</accession>
<proteinExistence type="predicted"/>
<keyword evidence="2" id="KW-1185">Reference proteome</keyword>
<gene>
    <name evidence="1" type="ORF">BN2614_LOCUS2</name>
</gene>
<dbReference type="EMBL" id="CYRY02004905">
    <property type="protein sequence ID" value="VCW69364.1"/>
    <property type="molecule type" value="Genomic_DNA"/>
</dbReference>